<dbReference type="PANTHER" id="PTHR43643:SF3">
    <property type="entry name" value="HISTIDINOL-PHOSPHATE AMINOTRANSFERASE"/>
    <property type="match status" value="1"/>
</dbReference>
<evidence type="ECO:0000256" key="3">
    <source>
        <dbReference type="ARBA" id="ARBA00007970"/>
    </source>
</evidence>
<dbReference type="InterPro" id="IPR050106">
    <property type="entry name" value="HistidinolP_aminotransfase"/>
</dbReference>
<evidence type="ECO:0000256" key="2">
    <source>
        <dbReference type="ARBA" id="ARBA00005011"/>
    </source>
</evidence>
<dbReference type="InterPro" id="IPR015424">
    <property type="entry name" value="PyrdxlP-dep_Trfase"/>
</dbReference>
<evidence type="ECO:0000256" key="8">
    <source>
        <dbReference type="ARBA" id="ARBA00047481"/>
    </source>
</evidence>
<reference evidence="12" key="1">
    <citation type="submission" date="2017-02" db="EMBL/GenBank/DDBJ databases">
        <authorList>
            <person name="Daims H."/>
        </authorList>
    </citation>
    <scope>NUCLEOTIDE SEQUENCE [LARGE SCALE GENOMIC DNA]</scope>
</reference>
<dbReference type="Proteomes" id="UP000195667">
    <property type="component" value="Unassembled WGS sequence"/>
</dbReference>
<keyword evidence="7 9" id="KW-0663">Pyridoxal phosphate</keyword>
<protein>
    <recommendedName>
        <fullName evidence="9">Histidinol-phosphate aminotransferase</fullName>
        <ecNumber evidence="9">2.6.1.9</ecNumber>
    </recommendedName>
    <alternativeName>
        <fullName evidence="9">Imidazole acetol-phosphate transaminase</fullName>
    </alternativeName>
</protein>
<dbReference type="GO" id="GO:0000105">
    <property type="term" value="P:L-histidine biosynthetic process"/>
    <property type="evidence" value="ECO:0007669"/>
    <property type="project" value="UniProtKB-UniRule"/>
</dbReference>
<dbReference type="GO" id="GO:0030170">
    <property type="term" value="F:pyridoxal phosphate binding"/>
    <property type="evidence" value="ECO:0007669"/>
    <property type="project" value="InterPro"/>
</dbReference>
<dbReference type="HAMAP" id="MF_01023">
    <property type="entry name" value="HisC_aminotrans_2"/>
    <property type="match status" value="1"/>
</dbReference>
<evidence type="ECO:0000256" key="6">
    <source>
        <dbReference type="ARBA" id="ARBA00022679"/>
    </source>
</evidence>
<dbReference type="InterPro" id="IPR004839">
    <property type="entry name" value="Aminotransferase_I/II_large"/>
</dbReference>
<dbReference type="Pfam" id="PF00155">
    <property type="entry name" value="Aminotran_1_2"/>
    <property type="match status" value="1"/>
</dbReference>
<feature type="modified residue" description="N6-(pyridoxal phosphate)lysine" evidence="9">
    <location>
        <position position="237"/>
    </location>
</feature>
<dbReference type="GO" id="GO:0004400">
    <property type="term" value="F:histidinol-phosphate transaminase activity"/>
    <property type="evidence" value="ECO:0007669"/>
    <property type="project" value="UniProtKB-UniRule"/>
</dbReference>
<keyword evidence="9" id="KW-0028">Amino-acid biosynthesis</keyword>
<keyword evidence="6 9" id="KW-0808">Transferase</keyword>
<name>A0A1R4H1R0_9GAMM</name>
<evidence type="ECO:0000313" key="11">
    <source>
        <dbReference type="EMBL" id="SJM90135.1"/>
    </source>
</evidence>
<dbReference type="OrthoDB" id="9813612at2"/>
<dbReference type="InterPro" id="IPR001917">
    <property type="entry name" value="Aminotrans_II_pyridoxalP_BS"/>
</dbReference>
<dbReference type="PROSITE" id="PS00599">
    <property type="entry name" value="AA_TRANSFER_CLASS_2"/>
    <property type="match status" value="1"/>
</dbReference>
<comment type="similarity">
    <text evidence="3 9">Belongs to the class-II pyridoxal-phosphate-dependent aminotransferase family. Histidinol-phosphate aminotransferase subfamily.</text>
</comment>
<dbReference type="AlphaFoldDB" id="A0A1R4H1R0"/>
<comment type="pathway">
    <text evidence="2 9">Amino-acid biosynthesis; L-histidine biosynthesis; L-histidine from 5-phospho-alpha-D-ribose 1-diphosphate: step 7/9.</text>
</comment>
<dbReference type="InterPro" id="IPR005861">
    <property type="entry name" value="HisP_aminotrans"/>
</dbReference>
<evidence type="ECO:0000256" key="9">
    <source>
        <dbReference type="HAMAP-Rule" id="MF_01023"/>
    </source>
</evidence>
<keyword evidence="9" id="KW-0368">Histidine biosynthesis</keyword>
<keyword evidence="12" id="KW-1185">Reference proteome</keyword>
<dbReference type="PANTHER" id="PTHR43643">
    <property type="entry name" value="HISTIDINOL-PHOSPHATE AMINOTRANSFERASE 2"/>
    <property type="match status" value="1"/>
</dbReference>
<evidence type="ECO:0000313" key="12">
    <source>
        <dbReference type="Proteomes" id="UP000195667"/>
    </source>
</evidence>
<comment type="catalytic activity">
    <reaction evidence="8 9">
        <text>L-histidinol phosphate + 2-oxoglutarate = 3-(imidazol-4-yl)-2-oxopropyl phosphate + L-glutamate</text>
        <dbReference type="Rhea" id="RHEA:23744"/>
        <dbReference type="ChEBI" id="CHEBI:16810"/>
        <dbReference type="ChEBI" id="CHEBI:29985"/>
        <dbReference type="ChEBI" id="CHEBI:57766"/>
        <dbReference type="ChEBI" id="CHEBI:57980"/>
        <dbReference type="EC" id="2.6.1.9"/>
    </reaction>
</comment>
<evidence type="ECO:0000256" key="4">
    <source>
        <dbReference type="ARBA" id="ARBA00011738"/>
    </source>
</evidence>
<dbReference type="SUPFAM" id="SSF53383">
    <property type="entry name" value="PLP-dependent transferases"/>
    <property type="match status" value="1"/>
</dbReference>
<accession>A0A1R4H1R0</accession>
<evidence type="ECO:0000256" key="1">
    <source>
        <dbReference type="ARBA" id="ARBA00001933"/>
    </source>
</evidence>
<evidence type="ECO:0000256" key="5">
    <source>
        <dbReference type="ARBA" id="ARBA00022576"/>
    </source>
</evidence>
<organism evidence="11 12">
    <name type="scientific">Crenothrix polyspora</name>
    <dbReference type="NCBI Taxonomy" id="360316"/>
    <lineage>
        <taxon>Bacteria</taxon>
        <taxon>Pseudomonadati</taxon>
        <taxon>Pseudomonadota</taxon>
        <taxon>Gammaproteobacteria</taxon>
        <taxon>Methylococcales</taxon>
        <taxon>Crenotrichaceae</taxon>
        <taxon>Crenothrix</taxon>
    </lineage>
</organism>
<dbReference type="InterPro" id="IPR015422">
    <property type="entry name" value="PyrdxlP-dep_Trfase_small"/>
</dbReference>
<proteinExistence type="inferred from homology"/>
<feature type="domain" description="Aminotransferase class I/classII large" evidence="10">
    <location>
        <begin position="38"/>
        <end position="370"/>
    </location>
</feature>
<evidence type="ECO:0000256" key="7">
    <source>
        <dbReference type="ARBA" id="ARBA00022898"/>
    </source>
</evidence>
<comment type="cofactor">
    <cofactor evidence="1 9">
        <name>pyridoxal 5'-phosphate</name>
        <dbReference type="ChEBI" id="CHEBI:597326"/>
    </cofactor>
</comment>
<dbReference type="NCBIfam" id="TIGR01141">
    <property type="entry name" value="hisC"/>
    <property type="match status" value="1"/>
</dbReference>
<keyword evidence="5 9" id="KW-0032">Aminotransferase</keyword>
<dbReference type="InterPro" id="IPR015421">
    <property type="entry name" value="PyrdxlP-dep_Trfase_major"/>
</dbReference>
<dbReference type="EC" id="2.6.1.9" evidence="9"/>
<dbReference type="UniPathway" id="UPA00031">
    <property type="reaction ID" value="UER00012"/>
</dbReference>
<dbReference type="Gene3D" id="3.40.640.10">
    <property type="entry name" value="Type I PLP-dependent aspartate aminotransferase-like (Major domain)"/>
    <property type="match status" value="1"/>
</dbReference>
<dbReference type="EMBL" id="FUKI01000041">
    <property type="protein sequence ID" value="SJM90135.1"/>
    <property type="molecule type" value="Genomic_DNA"/>
</dbReference>
<sequence>MNTTDNIYQLAVAGVQSLIPYKGGKPIEELERELGLSHIVKLASNENPIGIGQKALAAIQKASADLALYPDGNGYRLKQALAAKYALDASQITLGNGSNEILELLARAFLTPKHEVIFSQHAFAVYPIVTQAVGAKAVVVPAVNYGHDLDAMLASVTEHTRLIFIANPNNPTGTLLSQADVKRFIAALPDTVICVLDEAYFEFVSGAALADSAVEAINSIDWLKLYPNLIITRTFSKAYGLAGLRVGYGLSSPQMADILNRVRQPFNNNALALAAAEAALDDIDHLQKTLQTNSQGMQQLTDGFKALGLEWIPSAGNFVSVDLKQPGQPIYEALLRKGVIVRPVGNYEMPNHLRISIGTQVENQTFLNALKDILADV</sequence>
<dbReference type="CDD" id="cd00609">
    <property type="entry name" value="AAT_like"/>
    <property type="match status" value="1"/>
</dbReference>
<dbReference type="Gene3D" id="3.90.1150.10">
    <property type="entry name" value="Aspartate Aminotransferase, domain 1"/>
    <property type="match status" value="1"/>
</dbReference>
<evidence type="ECO:0000259" key="10">
    <source>
        <dbReference type="Pfam" id="PF00155"/>
    </source>
</evidence>
<gene>
    <name evidence="9 11" type="primary">hisC</name>
    <name evidence="11" type="ORF">CRENPOLYSF1_1350015</name>
</gene>
<comment type="subunit">
    <text evidence="4 9">Homodimer.</text>
</comment>
<dbReference type="RefSeq" id="WP_087142411.1">
    <property type="nucleotide sequence ID" value="NZ_FUKI01000041.1"/>
</dbReference>